<dbReference type="RefSeq" id="WP_109335296.1">
    <property type="nucleotide sequence ID" value="NZ_CP021354.1"/>
</dbReference>
<dbReference type="InterPro" id="IPR004111">
    <property type="entry name" value="Repressor_TetR_C"/>
</dbReference>
<dbReference type="EMBL" id="CP021354">
    <property type="protein sequence ID" value="AWK75772.1"/>
    <property type="molecule type" value="Genomic_DNA"/>
</dbReference>
<evidence type="ECO:0000313" key="5">
    <source>
        <dbReference type="EMBL" id="AWK75772.1"/>
    </source>
</evidence>
<dbReference type="SUPFAM" id="SSF48498">
    <property type="entry name" value="Tetracyclin repressor-like, C-terminal domain"/>
    <property type="match status" value="1"/>
</dbReference>
<dbReference type="OrthoDB" id="3432043at2"/>
<evidence type="ECO:0000259" key="4">
    <source>
        <dbReference type="Pfam" id="PF02909"/>
    </source>
</evidence>
<name>A0A2S2C4L8_9NOCA</name>
<reference evidence="5 6" key="1">
    <citation type="submission" date="2017-05" db="EMBL/GenBank/DDBJ databases">
        <title>Isolation of Rhodococcus sp. S2-17 biodegrading of BP-3.</title>
        <authorList>
            <person name="Lee Y."/>
            <person name="Kim K.H."/>
            <person name="Chun B.H."/>
            <person name="Jung H.S."/>
            <person name="Jeon C.O."/>
        </authorList>
    </citation>
    <scope>NUCLEOTIDE SEQUENCE [LARGE SCALE GENOMIC DNA]</scope>
    <source>
        <strain evidence="5 6">S2-17</strain>
    </source>
</reference>
<evidence type="ECO:0000256" key="3">
    <source>
        <dbReference type="ARBA" id="ARBA00023163"/>
    </source>
</evidence>
<dbReference type="GO" id="GO:0045892">
    <property type="term" value="P:negative regulation of DNA-templated transcription"/>
    <property type="evidence" value="ECO:0007669"/>
    <property type="project" value="InterPro"/>
</dbReference>
<gene>
    <name evidence="5" type="ORF">CBI38_23325</name>
</gene>
<dbReference type="InterPro" id="IPR003012">
    <property type="entry name" value="Tet_transcr_reg_TetR"/>
</dbReference>
<dbReference type="SUPFAM" id="SSF46689">
    <property type="entry name" value="Homeodomain-like"/>
    <property type="match status" value="1"/>
</dbReference>
<dbReference type="KEGG" id="roz:CBI38_23325"/>
<evidence type="ECO:0000256" key="2">
    <source>
        <dbReference type="ARBA" id="ARBA00023015"/>
    </source>
</evidence>
<keyword evidence="6" id="KW-1185">Reference proteome</keyword>
<evidence type="ECO:0000256" key="1">
    <source>
        <dbReference type="ARBA" id="ARBA00022491"/>
    </source>
</evidence>
<dbReference type="Pfam" id="PF02909">
    <property type="entry name" value="TetR_C_1"/>
    <property type="match status" value="1"/>
</dbReference>
<dbReference type="AlphaFoldDB" id="A0A2S2C4L8"/>
<keyword evidence="2" id="KW-0805">Transcription regulation</keyword>
<dbReference type="GO" id="GO:0046677">
    <property type="term" value="P:response to antibiotic"/>
    <property type="evidence" value="ECO:0007669"/>
    <property type="project" value="InterPro"/>
</dbReference>
<accession>A0A2S2C4L8</accession>
<evidence type="ECO:0000313" key="6">
    <source>
        <dbReference type="Proteomes" id="UP000245711"/>
    </source>
</evidence>
<dbReference type="Gene3D" id="1.10.357.10">
    <property type="entry name" value="Tetracycline Repressor, domain 2"/>
    <property type="match status" value="1"/>
</dbReference>
<keyword evidence="1" id="KW-0678">Repressor</keyword>
<dbReference type="InterPro" id="IPR009057">
    <property type="entry name" value="Homeodomain-like_sf"/>
</dbReference>
<dbReference type="PRINTS" id="PR00400">
    <property type="entry name" value="TETREPRESSOR"/>
</dbReference>
<proteinExistence type="predicted"/>
<feature type="domain" description="Tetracycline repressor TetR C-terminal" evidence="4">
    <location>
        <begin position="70"/>
        <end position="198"/>
    </location>
</feature>
<sequence>MPRPSQRLLSPEIITEAAIRLVDLTGDFTMPGLAERLKVRPSSLYNHVSGRAEIIELMRARVMAGIVVADPDGKWSETVASLAREYRRNYAEHPRLIPLFTAHTVQSGVAFGMYNALAQAFSDGGFSPAEVLHAITTVDSFVLGSALDLAAPEVVWATAPEANEPMRAALATSGPNPGRADAAFEFGLRTLIAGLVAQAPRQDRSRPAAPMSRG</sequence>
<dbReference type="Proteomes" id="UP000245711">
    <property type="component" value="Chromosome"/>
</dbReference>
<dbReference type="InterPro" id="IPR036271">
    <property type="entry name" value="Tet_transcr_reg_TetR-rel_C_sf"/>
</dbReference>
<organism evidence="5 6">
    <name type="scientific">Rhodococcus oxybenzonivorans</name>
    <dbReference type="NCBI Taxonomy" id="1990687"/>
    <lineage>
        <taxon>Bacteria</taxon>
        <taxon>Bacillati</taxon>
        <taxon>Actinomycetota</taxon>
        <taxon>Actinomycetes</taxon>
        <taxon>Mycobacteriales</taxon>
        <taxon>Nocardiaceae</taxon>
        <taxon>Rhodococcus</taxon>
    </lineage>
</organism>
<keyword evidence="3" id="KW-0804">Transcription</keyword>
<protein>
    <submittedName>
        <fullName evidence="5">TetR family transcriptional regulator</fullName>
    </submittedName>
</protein>